<keyword evidence="1" id="KW-0496">Mitochondrion</keyword>
<name>A0A4P8NP63_9FUNG</name>
<gene>
    <name evidence="1" type="primary">orf531</name>
</gene>
<dbReference type="EMBL" id="MK292693">
    <property type="protein sequence ID" value="QCQ69089.1"/>
    <property type="molecule type" value="Genomic_DNA"/>
</dbReference>
<reference evidence="1" key="1">
    <citation type="journal article" date="2018" name="BMC Evol. Biol.">
        <title>The linear mitochondrial genome of the quarantine chytrid Synchytrium endobioticum; insights into the evolution and recent history of an obligate biotrophic plant pathogen.</title>
        <authorList>
            <person name="van de Vossenberg B.T.L.H."/>
            <person name="Brankovics B."/>
            <person name="Nguyen H.D.T."/>
            <person name="van Gent-Pelzer M.P.E."/>
            <person name="Smith D."/>
            <person name="Dadej K."/>
            <person name="Przetakiewicz J."/>
            <person name="Kreuze J.F."/>
            <person name="Boerma M."/>
            <person name="van Leeuwen G.C.M."/>
            <person name="Andre Levesque C."/>
            <person name="van der Lee T.A.J."/>
        </authorList>
    </citation>
    <scope>NUCLEOTIDE SEQUENCE</scope>
    <source>
        <strain evidence="1">CBS 809.83</strain>
    </source>
</reference>
<protein>
    <submittedName>
        <fullName evidence="1">Uncharacterized protein</fullName>
    </submittedName>
</protein>
<dbReference type="Gene3D" id="1.10.1320.10">
    <property type="entry name" value="DNA-directed RNA polymerase, N-terminal domain"/>
    <property type="match status" value="1"/>
</dbReference>
<dbReference type="InterPro" id="IPR043502">
    <property type="entry name" value="DNA/RNA_pol_sf"/>
</dbReference>
<sequence length="531" mass="60832">MRASMFTRIPPFNLPQLYEMFPNTVPYEGNEDYWNPILLPILEEWEEKNVVKFLELLDRTNQQILEALEILTPLAEKLADTDDVTTVLPMSTFENENGALNPNAHLMEIYHLLCKIDKNLQKLDNRVHSLLHTFAKQNLIRDFPYDYKYYTRKSEWTDGYRTALNNNGLITFANGKADELRSQIPGNSAIFDLEDQIRKTYFSRLNTIYNNMRVLGSLVDGQIVLRVTVGETTYSLTLEEATTFINNNLHVATGLAAELRSNIGSIKVIAIPPGVHPFEEINKTYNLNVLSYIEKILKGDGGFEHRRIKDVNVRRQLLIENYLKNFINEALVNRSSFPLLAKLFDACRRASKHQRFTQATFKPEELSLTIFFALSLICRILFKEIDVDENLFKVGTRVNKVSSNLQISWTNLAFQIGNYYNKISNNNAPAVPVGTLILNLLVATGQFEQRFDENYYLTPNDSFLENIANYAILGFENLPMVCKPNPWINQYHGGFLTNHGTDLIHHPQMAAHRTIANSGYLEAVDRLNAIP</sequence>
<accession>A0A4P8NP63</accession>
<proteinExistence type="predicted"/>
<evidence type="ECO:0000313" key="1">
    <source>
        <dbReference type="EMBL" id="QCQ69089.1"/>
    </source>
</evidence>
<organism evidence="1">
    <name type="scientific">Powellomyces hirtus</name>
    <dbReference type="NCBI Taxonomy" id="109895"/>
    <lineage>
        <taxon>Eukaryota</taxon>
        <taxon>Fungi</taxon>
        <taxon>Fungi incertae sedis</taxon>
        <taxon>Chytridiomycota</taxon>
        <taxon>Chytridiomycota incertae sedis</taxon>
        <taxon>Chytridiomycetes</taxon>
        <taxon>Spizellomycetales</taxon>
        <taxon>Powellomycetaceae</taxon>
        <taxon>Powellomyces</taxon>
    </lineage>
</organism>
<dbReference type="SUPFAM" id="SSF56672">
    <property type="entry name" value="DNA/RNA polymerases"/>
    <property type="match status" value="1"/>
</dbReference>
<dbReference type="InterPro" id="IPR037159">
    <property type="entry name" value="RNA_POL_N_sf"/>
</dbReference>
<dbReference type="AlphaFoldDB" id="A0A4P8NP63"/>
<geneLocation type="mitochondrion" evidence="1"/>